<keyword evidence="1" id="KW-0812">Transmembrane</keyword>
<name>A0ABS9N4H0_9ACTN</name>
<reference evidence="3 4" key="1">
    <citation type="submission" date="2022-01" db="EMBL/GenBank/DDBJ databases">
        <authorList>
            <person name="Riesco R."/>
            <person name="Trujillo M.E."/>
        </authorList>
    </citation>
    <scope>NUCLEOTIDE SEQUENCE [LARGE SCALE GENOMIC DNA]</scope>
    <source>
        <strain evidence="3 4">NIE79</strain>
    </source>
</reference>
<evidence type="ECO:0000256" key="2">
    <source>
        <dbReference type="SAM" id="SignalP"/>
    </source>
</evidence>
<evidence type="ECO:0008006" key="5">
    <source>
        <dbReference type="Google" id="ProtNLM"/>
    </source>
</evidence>
<feature type="signal peptide" evidence="2">
    <location>
        <begin position="1"/>
        <end position="23"/>
    </location>
</feature>
<dbReference type="Proteomes" id="UP001201629">
    <property type="component" value="Unassembled WGS sequence"/>
</dbReference>
<keyword evidence="2" id="KW-0732">Signal</keyword>
<keyword evidence="1" id="KW-1133">Transmembrane helix</keyword>
<evidence type="ECO:0000313" key="3">
    <source>
        <dbReference type="EMBL" id="MCG5444862.1"/>
    </source>
</evidence>
<evidence type="ECO:0000256" key="1">
    <source>
        <dbReference type="SAM" id="Phobius"/>
    </source>
</evidence>
<comment type="caution">
    <text evidence="3">The sequence shown here is derived from an EMBL/GenBank/DDBJ whole genome shotgun (WGS) entry which is preliminary data.</text>
</comment>
<dbReference type="EMBL" id="JAKKFD010000029">
    <property type="protein sequence ID" value="MCG5444862.1"/>
    <property type="molecule type" value="Genomic_DNA"/>
</dbReference>
<gene>
    <name evidence="3" type="ORF">NIE79_003023</name>
</gene>
<feature type="transmembrane region" description="Helical" evidence="1">
    <location>
        <begin position="368"/>
        <end position="387"/>
    </location>
</feature>
<proteinExistence type="predicted"/>
<dbReference type="RefSeq" id="WP_238679901.1">
    <property type="nucleotide sequence ID" value="NZ_JAKKFD010000029.1"/>
</dbReference>
<keyword evidence="1" id="KW-0472">Membrane</keyword>
<feature type="chain" id="PRO_5046428164" description="LPXTG cell wall anchor domain-containing protein" evidence="2">
    <location>
        <begin position="24"/>
        <end position="404"/>
    </location>
</feature>
<keyword evidence="4" id="KW-1185">Reference proteome</keyword>
<accession>A0ABS9N4H0</accession>
<evidence type="ECO:0000313" key="4">
    <source>
        <dbReference type="Proteomes" id="UP001201629"/>
    </source>
</evidence>
<protein>
    <recommendedName>
        <fullName evidence="5">LPXTG cell wall anchor domain-containing protein</fullName>
    </recommendedName>
</protein>
<sequence>MIFRNRPLARLGAVALLASGALAAFGAPAHATGTPTDLSVEMAGTRVAAGAEAKVAFAKIKNNGPGTPTNFLIKLDISKVDFDRVEVAPVTPTPCTLDGLERPENVTCRVQDDEVPGPGETIEVPIVVMKAEEGVELPYTAPLRFSLESEDDSTPNNNTASADLTLTDESGVDMGIVVPDVKFQVSPSEQPPLLMPGTETQVIVEIINQGDVIADGIKLNLALPKGVTFTEQVRECTYSQDRRIADCPTPLLQVAPEEILAGVFPVKVAADVKAPVTLQGGSGTVAALGQLPATNANLAARKTALPSFLKAATTEQAAEVRDIDDTDNTDAYAVVVAAKGGSGGGGEDGGDGGGDGGGLPVTGAKAGLIGGIGAAVLLAGGLMFLVARRRRVVLVAPGDETPTA</sequence>
<organism evidence="3 4">
    <name type="scientific">Micromonospora trifolii</name>
    <dbReference type="NCBI Taxonomy" id="2911208"/>
    <lineage>
        <taxon>Bacteria</taxon>
        <taxon>Bacillati</taxon>
        <taxon>Actinomycetota</taxon>
        <taxon>Actinomycetes</taxon>
        <taxon>Micromonosporales</taxon>
        <taxon>Micromonosporaceae</taxon>
        <taxon>Micromonospora</taxon>
    </lineage>
</organism>